<dbReference type="AlphaFoldDB" id="A0A081BWU7"/>
<sequence>MKHNVTHRIPTILLTGFLGAGKTTLLNRLIEHYKSQRTVLLINEFGQVGIDGKLLAEGNYEKVELNKGSLFCICVRTDFIDEVERIATELQPELLLIEATGLADTSEMEKMLALPNLREKIHLQACVCLIDCQNFLKIKEFLNAPISQVRSADLVLLNKTDLVPETQVDEVIQAVREISDRVPILQTTFADFPLEQLDALRHPAITAQEVPGEGRPDPVASFTLEARGDFSQQGWDQFTAFVKPSLMRLKGFISLEGRTYYVDATSGNWTMTLTSKAAPQTNQIVLIRQTFRQQEVEEKFQECQKYRE</sequence>
<dbReference type="InterPro" id="IPR003495">
    <property type="entry name" value="CobW/HypB/UreG_nucleotide-bd"/>
</dbReference>
<gene>
    <name evidence="2" type="ORF">U27_03766</name>
</gene>
<dbReference type="CDD" id="cd03112">
    <property type="entry name" value="CobW-like"/>
    <property type="match status" value="1"/>
</dbReference>
<dbReference type="PANTHER" id="PTHR13748:SF62">
    <property type="entry name" value="COBW DOMAIN-CONTAINING PROTEIN"/>
    <property type="match status" value="1"/>
</dbReference>
<name>A0A081BWU7_VECG1</name>
<dbReference type="SMART" id="SM00833">
    <property type="entry name" value="CobW_C"/>
    <property type="match status" value="1"/>
</dbReference>
<dbReference type="HOGENOM" id="CLU_017452_1_4_0"/>
<dbReference type="Gene3D" id="3.40.50.300">
    <property type="entry name" value="P-loop containing nucleotide triphosphate hydrolases"/>
    <property type="match status" value="1"/>
</dbReference>
<dbReference type="SUPFAM" id="SSF90002">
    <property type="entry name" value="Hypothetical protein YjiA, C-terminal domain"/>
    <property type="match status" value="1"/>
</dbReference>
<dbReference type="SUPFAM" id="SSF52540">
    <property type="entry name" value="P-loop containing nucleoside triphosphate hydrolases"/>
    <property type="match status" value="1"/>
</dbReference>
<evidence type="ECO:0000313" key="3">
    <source>
        <dbReference type="Proteomes" id="UP000030661"/>
    </source>
</evidence>
<protein>
    <recommendedName>
        <fullName evidence="1">CobW C-terminal domain-containing protein</fullName>
    </recommendedName>
</protein>
<feature type="domain" description="CobW C-terminal" evidence="1">
    <location>
        <begin position="219"/>
        <end position="304"/>
    </location>
</feature>
<dbReference type="InterPro" id="IPR027417">
    <property type="entry name" value="P-loop_NTPase"/>
</dbReference>
<dbReference type="GO" id="GO:0005737">
    <property type="term" value="C:cytoplasm"/>
    <property type="evidence" value="ECO:0007669"/>
    <property type="project" value="TreeGrafter"/>
</dbReference>
<dbReference type="eggNOG" id="COG0523">
    <property type="taxonomic scope" value="Bacteria"/>
</dbReference>
<organism evidence="2">
    <name type="scientific">Vecturithrix granuli</name>
    <dbReference type="NCBI Taxonomy" id="1499967"/>
    <lineage>
        <taxon>Bacteria</taxon>
        <taxon>Candidatus Moduliflexota</taxon>
        <taxon>Candidatus Vecturitrichia</taxon>
        <taxon>Candidatus Vecturitrichales</taxon>
        <taxon>Candidatus Vecturitrichaceae</taxon>
        <taxon>Candidatus Vecturithrix</taxon>
    </lineage>
</organism>
<keyword evidence="3" id="KW-1185">Reference proteome</keyword>
<dbReference type="STRING" id="1499967.U27_03766"/>
<proteinExistence type="predicted"/>
<dbReference type="Pfam" id="PF07683">
    <property type="entry name" value="CobW_C"/>
    <property type="match status" value="1"/>
</dbReference>
<dbReference type="InterPro" id="IPR051316">
    <property type="entry name" value="Zinc-reg_GTPase_activator"/>
</dbReference>
<reference evidence="2" key="1">
    <citation type="journal article" date="2015" name="PeerJ">
        <title>First genomic representation of candidate bacterial phylum KSB3 points to enhanced environmental sensing as a trigger of wastewater bulking.</title>
        <authorList>
            <person name="Sekiguchi Y."/>
            <person name="Ohashi A."/>
            <person name="Parks D.H."/>
            <person name="Yamauchi T."/>
            <person name="Tyson G.W."/>
            <person name="Hugenholtz P."/>
        </authorList>
    </citation>
    <scope>NUCLEOTIDE SEQUENCE [LARGE SCALE GENOMIC DNA]</scope>
</reference>
<dbReference type="EMBL" id="DF820465">
    <property type="protein sequence ID" value="GAK56802.1"/>
    <property type="molecule type" value="Genomic_DNA"/>
</dbReference>
<accession>A0A081BWU7</accession>
<dbReference type="Pfam" id="PF02492">
    <property type="entry name" value="cobW"/>
    <property type="match status" value="1"/>
</dbReference>
<evidence type="ECO:0000259" key="1">
    <source>
        <dbReference type="SMART" id="SM00833"/>
    </source>
</evidence>
<dbReference type="Proteomes" id="UP000030661">
    <property type="component" value="Unassembled WGS sequence"/>
</dbReference>
<dbReference type="PANTHER" id="PTHR13748">
    <property type="entry name" value="COBW-RELATED"/>
    <property type="match status" value="1"/>
</dbReference>
<evidence type="ECO:0000313" key="2">
    <source>
        <dbReference type="EMBL" id="GAK56802.1"/>
    </source>
</evidence>
<dbReference type="InterPro" id="IPR011629">
    <property type="entry name" value="CobW-like_C"/>
</dbReference>